<dbReference type="SMART" id="SM00212">
    <property type="entry name" value="UBCc"/>
    <property type="match status" value="1"/>
</dbReference>
<reference evidence="3" key="3">
    <citation type="submission" date="2025-09" db="UniProtKB">
        <authorList>
            <consortium name="Ensembl"/>
        </authorList>
    </citation>
    <scope>IDENTIFICATION</scope>
</reference>
<keyword evidence="1" id="KW-0732">Signal</keyword>
<protein>
    <recommendedName>
        <fullName evidence="2">UBC core domain-containing protein</fullName>
    </recommendedName>
</protein>
<evidence type="ECO:0000259" key="2">
    <source>
        <dbReference type="PROSITE" id="PS50127"/>
    </source>
</evidence>
<dbReference type="PROSITE" id="PS50127">
    <property type="entry name" value="UBC_2"/>
    <property type="match status" value="1"/>
</dbReference>
<reference evidence="4" key="1">
    <citation type="submission" date="2018-06" db="EMBL/GenBank/DDBJ databases">
        <title>Genome assembly of Danube salmon.</title>
        <authorList>
            <person name="Macqueen D.J."/>
            <person name="Gundappa M.K."/>
        </authorList>
    </citation>
    <scope>NUCLEOTIDE SEQUENCE [LARGE SCALE GENOMIC DNA]</scope>
</reference>
<proteinExistence type="predicted"/>
<dbReference type="InterPro" id="IPR016135">
    <property type="entry name" value="UBQ-conjugating_enzyme/RWD"/>
</dbReference>
<dbReference type="Ensembl" id="ENSHHUT00000080490.1">
    <property type="protein sequence ID" value="ENSHHUP00000077965.1"/>
    <property type="gene ID" value="ENSHHUG00000045494.1"/>
</dbReference>
<feature type="chain" id="PRO_5021471931" description="UBC core domain-containing protein" evidence="1">
    <location>
        <begin position="30"/>
        <end position="179"/>
    </location>
</feature>
<dbReference type="GeneTree" id="ENSGT00940000166520"/>
<organism evidence="3 4">
    <name type="scientific">Hucho hucho</name>
    <name type="common">huchen</name>
    <dbReference type="NCBI Taxonomy" id="62062"/>
    <lineage>
        <taxon>Eukaryota</taxon>
        <taxon>Metazoa</taxon>
        <taxon>Chordata</taxon>
        <taxon>Craniata</taxon>
        <taxon>Vertebrata</taxon>
        <taxon>Euteleostomi</taxon>
        <taxon>Actinopterygii</taxon>
        <taxon>Neopterygii</taxon>
        <taxon>Teleostei</taxon>
        <taxon>Protacanthopterygii</taxon>
        <taxon>Salmoniformes</taxon>
        <taxon>Salmonidae</taxon>
        <taxon>Salmoninae</taxon>
        <taxon>Hucho</taxon>
    </lineage>
</organism>
<name>A0A4W5QVR0_9TELE</name>
<dbReference type="PANTHER" id="PTHR24068">
    <property type="entry name" value="UBIQUITIN-CONJUGATING ENZYME E2"/>
    <property type="match status" value="1"/>
</dbReference>
<feature type="domain" description="UBC core" evidence="2">
    <location>
        <begin position="1"/>
        <end position="146"/>
    </location>
</feature>
<dbReference type="STRING" id="62062.ENSHHUP00000077965"/>
<dbReference type="AlphaFoldDB" id="A0A4W5QVR0"/>
<evidence type="ECO:0000313" key="4">
    <source>
        <dbReference type="Proteomes" id="UP000314982"/>
    </source>
</evidence>
<dbReference type="Gene3D" id="3.10.110.10">
    <property type="entry name" value="Ubiquitin Conjugating Enzyme"/>
    <property type="match status" value="1"/>
</dbReference>
<feature type="signal peptide" evidence="1">
    <location>
        <begin position="1"/>
        <end position="29"/>
    </location>
</feature>
<keyword evidence="4" id="KW-1185">Reference proteome</keyword>
<dbReference type="Proteomes" id="UP000314982">
    <property type="component" value="Unassembled WGS sequence"/>
</dbReference>
<dbReference type="Pfam" id="PF00179">
    <property type="entry name" value="UQ_con"/>
    <property type="match status" value="1"/>
</dbReference>
<dbReference type="SUPFAM" id="SSF54495">
    <property type="entry name" value="UBC-like"/>
    <property type="match status" value="1"/>
</dbReference>
<accession>A0A4W5QVR0</accession>
<sequence length="179" mass="20731">MTGIPRNILPQTIILLLYCLKHLIPVSHSAFWKILMQGPPDTPYENGAFELYCQFGAEYPVKPPLVRFVTPVYHCNVNSVGRICHNLFDRNYSAHITMKEVLDAVYGLLIVPEPEDLLDSVLAEEFLSSSKIYEQEAKSHSEQYACNSMYYMEEVNAHIFPPFLYFFLYIDFTYLDVFP</sequence>
<reference evidence="3" key="2">
    <citation type="submission" date="2025-08" db="UniProtKB">
        <authorList>
            <consortium name="Ensembl"/>
        </authorList>
    </citation>
    <scope>IDENTIFICATION</scope>
</reference>
<evidence type="ECO:0000313" key="3">
    <source>
        <dbReference type="Ensembl" id="ENSHHUP00000077965.1"/>
    </source>
</evidence>
<evidence type="ECO:0000256" key="1">
    <source>
        <dbReference type="SAM" id="SignalP"/>
    </source>
</evidence>
<dbReference type="InterPro" id="IPR000608">
    <property type="entry name" value="UBC"/>
</dbReference>